<dbReference type="InterPro" id="IPR018484">
    <property type="entry name" value="FGGY_N"/>
</dbReference>
<dbReference type="InterPro" id="IPR050406">
    <property type="entry name" value="FGGY_Carb_Kinase"/>
</dbReference>
<dbReference type="InterPro" id="IPR000577">
    <property type="entry name" value="Carb_kinase_FGGY"/>
</dbReference>
<dbReference type="Gene3D" id="3.30.420.40">
    <property type="match status" value="2"/>
</dbReference>
<evidence type="ECO:0000256" key="1">
    <source>
        <dbReference type="ARBA" id="ARBA00009156"/>
    </source>
</evidence>
<dbReference type="AlphaFoldDB" id="A0A498R432"/>
<comment type="similarity">
    <text evidence="1">Belongs to the FGGY kinase family.</text>
</comment>
<protein>
    <recommendedName>
        <fullName evidence="8">Xylulokinase</fullName>
    </recommendedName>
</protein>
<accession>A0A498R432</accession>
<evidence type="ECO:0000313" key="6">
    <source>
        <dbReference type="EMBL" id="VBB04933.1"/>
    </source>
</evidence>
<evidence type="ECO:0008006" key="8">
    <source>
        <dbReference type="Google" id="ProtNLM"/>
    </source>
</evidence>
<dbReference type="InterPro" id="IPR043129">
    <property type="entry name" value="ATPase_NBD"/>
</dbReference>
<dbReference type="Pfam" id="PF00370">
    <property type="entry name" value="FGGY_N"/>
    <property type="match status" value="1"/>
</dbReference>
<name>A0A498R432_9FIRM</name>
<dbReference type="EMBL" id="UPPP01000051">
    <property type="protein sequence ID" value="VBB04933.1"/>
    <property type="molecule type" value="Genomic_DNA"/>
</dbReference>
<dbReference type="OrthoDB" id="9805576at2"/>
<evidence type="ECO:0000256" key="3">
    <source>
        <dbReference type="ARBA" id="ARBA00022777"/>
    </source>
</evidence>
<gene>
    <name evidence="6" type="ORF">LUCI_0139</name>
</gene>
<reference evidence="6 7" key="1">
    <citation type="submission" date="2018-06" db="EMBL/GenBank/DDBJ databases">
        <authorList>
            <person name="Strepis N."/>
        </authorList>
    </citation>
    <scope>NUCLEOTIDE SEQUENCE [LARGE SCALE GENOMIC DNA]</scope>
    <source>
        <strain evidence="6">LUCI</strain>
    </source>
</reference>
<evidence type="ECO:0000259" key="4">
    <source>
        <dbReference type="Pfam" id="PF00370"/>
    </source>
</evidence>
<dbReference type="GO" id="GO:0016773">
    <property type="term" value="F:phosphotransferase activity, alcohol group as acceptor"/>
    <property type="evidence" value="ECO:0007669"/>
    <property type="project" value="InterPro"/>
</dbReference>
<feature type="domain" description="Carbohydrate kinase FGGY N-terminal" evidence="4">
    <location>
        <begin position="3"/>
        <end position="241"/>
    </location>
</feature>
<keyword evidence="2" id="KW-0808">Transferase</keyword>
<dbReference type="InterPro" id="IPR018485">
    <property type="entry name" value="FGGY_C"/>
</dbReference>
<evidence type="ECO:0000256" key="2">
    <source>
        <dbReference type="ARBA" id="ARBA00022679"/>
    </source>
</evidence>
<keyword evidence="3" id="KW-0418">Kinase</keyword>
<evidence type="ECO:0000259" key="5">
    <source>
        <dbReference type="Pfam" id="PF02782"/>
    </source>
</evidence>
<feature type="domain" description="Carbohydrate kinase FGGY C-terminal" evidence="5">
    <location>
        <begin position="267"/>
        <end position="446"/>
    </location>
</feature>
<dbReference type="RefSeq" id="WP_122625944.1">
    <property type="nucleotide sequence ID" value="NZ_UPPP01000051.1"/>
</dbReference>
<dbReference type="SUPFAM" id="SSF53067">
    <property type="entry name" value="Actin-like ATPase domain"/>
    <property type="match status" value="2"/>
</dbReference>
<dbReference type="PIRSF" id="PIRSF000538">
    <property type="entry name" value="GlpK"/>
    <property type="match status" value="1"/>
</dbReference>
<proteinExistence type="inferred from homology"/>
<dbReference type="InterPro" id="IPR018483">
    <property type="entry name" value="Carb_kinase_FGGY_CS"/>
</dbReference>
<dbReference type="PROSITE" id="PS00933">
    <property type="entry name" value="FGGY_KINASES_1"/>
    <property type="match status" value="1"/>
</dbReference>
<dbReference type="Proteomes" id="UP000277811">
    <property type="component" value="Unassembled WGS sequence"/>
</dbReference>
<dbReference type="Pfam" id="PF02782">
    <property type="entry name" value="FGGY_C"/>
    <property type="match status" value="1"/>
</dbReference>
<sequence length="502" mass="55191">MSIGGIDIGTTGCKCTVYDEAGVFLAQSYQEYDLSRNAGEHELDPLVVWDSVQKVLSDIAPKCGALQAIGVTSFGETAVLLDEFDHPLINSMLYTDTRGEKECKELCGLLGAKRIGGITGVKPHPMYTLPKLMWVKKNRPEIFEQVKRIVLFEDYIVYMLTGKTQIDYSLASRTMAFDINALQWSDEILSKAGIDKNLFSEVVPSGTRAALIKREWAEKLGLSNYITIVSGCHDQVAAAIGVGALEKGVAVDGAGTVECITPVLNTLPKNRFLFEGNYAVVPHAQQGSYVCYAFSFTGGALLKWYRDNLAKAEAAAAITRGENPYESFNRKVKEKPSGILILPYFAGAATPYMDPKATGAIVGLSLETTSEDIYQGLMEAVAFEMLVNIEWLRKAGIEIQRLLATGGGASSQEWLQLKADILNIPITAMEAKEAGTLGCIMLAGTACGIYKDLKAAARLFVRETKTFIPCQERHKVYRELYQKYKKMYTAIRKITAELEEEL</sequence>
<evidence type="ECO:0000313" key="7">
    <source>
        <dbReference type="Proteomes" id="UP000277811"/>
    </source>
</evidence>
<keyword evidence="7" id="KW-1185">Reference proteome</keyword>
<dbReference type="CDD" id="cd07773">
    <property type="entry name" value="ASKHA_NBD_FGGY_FK"/>
    <property type="match status" value="1"/>
</dbReference>
<dbReference type="PANTHER" id="PTHR43095">
    <property type="entry name" value="SUGAR KINASE"/>
    <property type="match status" value="1"/>
</dbReference>
<dbReference type="GO" id="GO:0016301">
    <property type="term" value="F:kinase activity"/>
    <property type="evidence" value="ECO:0007669"/>
    <property type="project" value="UniProtKB-KW"/>
</dbReference>
<dbReference type="GO" id="GO:0005975">
    <property type="term" value="P:carbohydrate metabolic process"/>
    <property type="evidence" value="ECO:0007669"/>
    <property type="project" value="InterPro"/>
</dbReference>
<organism evidence="6 7">
    <name type="scientific">Lucifera butyrica</name>
    <dbReference type="NCBI Taxonomy" id="1351585"/>
    <lineage>
        <taxon>Bacteria</taxon>
        <taxon>Bacillati</taxon>
        <taxon>Bacillota</taxon>
        <taxon>Negativicutes</taxon>
        <taxon>Veillonellales</taxon>
        <taxon>Veillonellaceae</taxon>
        <taxon>Lucifera</taxon>
    </lineage>
</organism>